<evidence type="ECO:0000259" key="3">
    <source>
        <dbReference type="Pfam" id="PF00149"/>
    </source>
</evidence>
<evidence type="ECO:0000256" key="1">
    <source>
        <dbReference type="ARBA" id="ARBA00022723"/>
    </source>
</evidence>
<sequence>MIKIILIIMAVFILYCMIETARELRDFRLTKYRICSPKLNGIRGTKKIIFLSDLHNRMYGKENERLLESIKNQHPDLILIGGDMLVRKDGNSYDRTVRFLEKLPAICPVYCANGNHEQKLKELPDKYEQSYEEYKKALTACGIHMLENASETVRLDEAPVRISGLEIPLGAYARLGKKDLPLKEITDRIGEHGEEYQILLAHHPGYIHEYLEYGADMILSGHYHGGVMQLPGIGGVISPDFTLFPKYSGGIYREGAQTVVVSRGLGTHSVPVRLWNWPELIVLELAGTSEEI</sequence>
<keyword evidence="2 4" id="KW-0378">Hydrolase</keyword>
<proteinExistence type="predicted"/>
<dbReference type="GO" id="GO:0009245">
    <property type="term" value="P:lipid A biosynthetic process"/>
    <property type="evidence" value="ECO:0007669"/>
    <property type="project" value="TreeGrafter"/>
</dbReference>
<dbReference type="GO" id="GO:0016020">
    <property type="term" value="C:membrane"/>
    <property type="evidence" value="ECO:0007669"/>
    <property type="project" value="GOC"/>
</dbReference>
<dbReference type="PANTHER" id="PTHR31302:SF31">
    <property type="entry name" value="PHOSPHODIESTERASE YAEI"/>
    <property type="match status" value="1"/>
</dbReference>
<name>A0A564U4R6_9FIRM</name>
<evidence type="ECO:0000256" key="2">
    <source>
        <dbReference type="ARBA" id="ARBA00022801"/>
    </source>
</evidence>
<organism evidence="4 5">
    <name type="scientific">Dorea longicatena</name>
    <dbReference type="NCBI Taxonomy" id="88431"/>
    <lineage>
        <taxon>Bacteria</taxon>
        <taxon>Bacillati</taxon>
        <taxon>Bacillota</taxon>
        <taxon>Clostridia</taxon>
        <taxon>Lachnospirales</taxon>
        <taxon>Lachnospiraceae</taxon>
        <taxon>Dorea</taxon>
    </lineage>
</organism>
<keyword evidence="1" id="KW-0479">Metal-binding</keyword>
<dbReference type="SUPFAM" id="SSF56300">
    <property type="entry name" value="Metallo-dependent phosphatases"/>
    <property type="match status" value="1"/>
</dbReference>
<dbReference type="InterPro" id="IPR051158">
    <property type="entry name" value="Metallophosphoesterase_sf"/>
</dbReference>
<dbReference type="AlphaFoldDB" id="A0A564U4R6"/>
<dbReference type="EMBL" id="CABHNM010000046">
    <property type="protein sequence ID" value="VUX14391.1"/>
    <property type="molecule type" value="Genomic_DNA"/>
</dbReference>
<reference evidence="4 5" key="1">
    <citation type="submission" date="2019-07" db="EMBL/GenBank/DDBJ databases">
        <authorList>
            <person name="Hibberd C M."/>
            <person name="Gehrig L. J."/>
            <person name="Chang H.-W."/>
            <person name="Venkatesh S."/>
        </authorList>
    </citation>
    <scope>NUCLEOTIDE SEQUENCE [LARGE SCALE GENOMIC DNA]</scope>
    <source>
        <strain evidence="4">Dorea_longicatena_SSTS_Bg7063</strain>
    </source>
</reference>
<dbReference type="Proteomes" id="UP000398619">
    <property type="component" value="Unassembled WGS sequence"/>
</dbReference>
<dbReference type="RefSeq" id="WP_243123596.1">
    <property type="nucleotide sequence ID" value="NZ_CABHNM010000046.1"/>
</dbReference>
<dbReference type="EC" id="3.1.-.-" evidence="4"/>
<protein>
    <submittedName>
        <fullName evidence="4">Putative metallophosphoesterase</fullName>
        <ecNumber evidence="4">3.1.-.-</ecNumber>
    </submittedName>
</protein>
<dbReference type="GO" id="GO:0008758">
    <property type="term" value="F:UDP-2,3-diacylglucosamine hydrolase activity"/>
    <property type="evidence" value="ECO:0007669"/>
    <property type="project" value="TreeGrafter"/>
</dbReference>
<dbReference type="GO" id="GO:0046872">
    <property type="term" value="F:metal ion binding"/>
    <property type="evidence" value="ECO:0007669"/>
    <property type="project" value="UniProtKB-KW"/>
</dbReference>
<dbReference type="Gene3D" id="3.60.21.10">
    <property type="match status" value="1"/>
</dbReference>
<dbReference type="Pfam" id="PF00149">
    <property type="entry name" value="Metallophos"/>
    <property type="match status" value="1"/>
</dbReference>
<dbReference type="InterPro" id="IPR029052">
    <property type="entry name" value="Metallo-depent_PP-like"/>
</dbReference>
<evidence type="ECO:0000313" key="4">
    <source>
        <dbReference type="EMBL" id="VUX14391.1"/>
    </source>
</evidence>
<accession>A0A564U4R6</accession>
<feature type="domain" description="Calcineurin-like phosphoesterase" evidence="3">
    <location>
        <begin position="47"/>
        <end position="225"/>
    </location>
</feature>
<evidence type="ECO:0000313" key="5">
    <source>
        <dbReference type="Proteomes" id="UP000398619"/>
    </source>
</evidence>
<dbReference type="InterPro" id="IPR004843">
    <property type="entry name" value="Calcineurin-like_PHP"/>
</dbReference>
<dbReference type="PANTHER" id="PTHR31302">
    <property type="entry name" value="TRANSMEMBRANE PROTEIN WITH METALLOPHOSPHOESTERASE DOMAIN-RELATED"/>
    <property type="match status" value="1"/>
</dbReference>
<gene>
    <name evidence="4" type="ORF">DLSSTS7063_02050</name>
</gene>